<sequence>MFARGSFFGGWFTLRTNVRQVGFGCRSSRCSVRPTEEF</sequence>
<evidence type="ECO:0000313" key="2">
    <source>
        <dbReference type="Proteomes" id="UP000001025"/>
    </source>
</evidence>
<keyword evidence="2" id="KW-1185">Reference proteome</keyword>
<protein>
    <submittedName>
        <fullName evidence="1">Uncharacterized protein</fullName>
    </submittedName>
</protein>
<evidence type="ECO:0000313" key="1">
    <source>
        <dbReference type="EMBL" id="CAD79267.1"/>
    </source>
</evidence>
<dbReference type="HOGENOM" id="CLU_3332217_0_0_0"/>
<dbReference type="InParanoid" id="Q7UDY8"/>
<dbReference type="Proteomes" id="UP000001025">
    <property type="component" value="Chromosome"/>
</dbReference>
<dbReference type="PATRIC" id="fig|243090.15.peg.5663"/>
<gene>
    <name evidence="1" type="ordered locus">RB11687</name>
</gene>
<reference evidence="1 2" key="1">
    <citation type="journal article" date="2003" name="Proc. Natl. Acad. Sci. U.S.A.">
        <title>Complete genome sequence of the marine planctomycete Pirellula sp. strain 1.</title>
        <authorList>
            <person name="Gloeckner F.O."/>
            <person name="Kube M."/>
            <person name="Bauer M."/>
            <person name="Teeling H."/>
            <person name="Lombardot T."/>
            <person name="Ludwig W."/>
            <person name="Gade D."/>
            <person name="Beck A."/>
            <person name="Borzym K."/>
            <person name="Heitmann K."/>
            <person name="Rabus R."/>
            <person name="Schlesner H."/>
            <person name="Amann R."/>
            <person name="Reinhardt R."/>
        </authorList>
    </citation>
    <scope>NUCLEOTIDE SEQUENCE [LARGE SCALE GENOMIC DNA]</scope>
    <source>
        <strain evidence="2">DSM 10527 / NCIMB 13988 / SH1</strain>
    </source>
</reference>
<dbReference type="AlphaFoldDB" id="Q7UDY8"/>
<name>Q7UDY8_RHOBA</name>
<organism evidence="1 2">
    <name type="scientific">Rhodopirellula baltica (strain DSM 10527 / NCIMB 13988 / SH1)</name>
    <dbReference type="NCBI Taxonomy" id="243090"/>
    <lineage>
        <taxon>Bacteria</taxon>
        <taxon>Pseudomonadati</taxon>
        <taxon>Planctomycetota</taxon>
        <taxon>Planctomycetia</taxon>
        <taxon>Pirellulales</taxon>
        <taxon>Pirellulaceae</taxon>
        <taxon>Rhodopirellula</taxon>
    </lineage>
</organism>
<proteinExistence type="predicted"/>
<dbReference type="KEGG" id="rba:RB11687"/>
<dbReference type="EnsemblBacteria" id="CAD79267">
    <property type="protein sequence ID" value="CAD79267"/>
    <property type="gene ID" value="RB11687"/>
</dbReference>
<dbReference type="STRING" id="243090.RB11687"/>
<accession>Q7UDY8</accession>
<dbReference type="EMBL" id="BX294153">
    <property type="protein sequence ID" value="CAD79267.1"/>
    <property type="molecule type" value="Genomic_DNA"/>
</dbReference>